<dbReference type="PANTHER" id="PTHR44520:SF1">
    <property type="entry name" value="TWO-COMPONENT SYSTEM REGULATORY PROTEIN"/>
    <property type="match status" value="1"/>
</dbReference>
<reference evidence="4" key="1">
    <citation type="journal article" date="2019" name="Int. J. Syst. Evol. Microbiol.">
        <title>The Global Catalogue of Microorganisms (GCM) 10K type strain sequencing project: providing services to taxonomists for standard genome sequencing and annotation.</title>
        <authorList>
            <consortium name="The Broad Institute Genomics Platform"/>
            <consortium name="The Broad Institute Genome Sequencing Center for Infectious Disease"/>
            <person name="Wu L."/>
            <person name="Ma J."/>
        </authorList>
    </citation>
    <scope>NUCLEOTIDE SEQUENCE [LARGE SCALE GENOMIC DNA]</scope>
    <source>
        <strain evidence="4">KCTC 52490</strain>
    </source>
</reference>
<sequence>MSRKSHVLVIEDNSDQVYLIRLGLEKCIPGVNVAVVSDEAGVATYFASLEQQDSVAPQLILLDLYMPLKQNGLRILAYIKAYFLSKQRPATPVIILSYSDQPDDIKECYDLGVNAYMIKPIKGEDLLALFRTLRIYWLETVTLPLKK</sequence>
<proteinExistence type="predicted"/>
<evidence type="ECO:0000259" key="2">
    <source>
        <dbReference type="PROSITE" id="PS50110"/>
    </source>
</evidence>
<dbReference type="Proteomes" id="UP001597512">
    <property type="component" value="Unassembled WGS sequence"/>
</dbReference>
<comment type="caution">
    <text evidence="3">The sequence shown here is derived from an EMBL/GenBank/DDBJ whole genome shotgun (WGS) entry which is preliminary data.</text>
</comment>
<dbReference type="InterPro" id="IPR001789">
    <property type="entry name" value="Sig_transdc_resp-reg_receiver"/>
</dbReference>
<feature type="domain" description="Response regulatory" evidence="2">
    <location>
        <begin position="6"/>
        <end position="134"/>
    </location>
</feature>
<dbReference type="SMART" id="SM00448">
    <property type="entry name" value="REC"/>
    <property type="match status" value="1"/>
</dbReference>
<feature type="modified residue" description="4-aspartylphosphate" evidence="1">
    <location>
        <position position="63"/>
    </location>
</feature>
<dbReference type="PANTHER" id="PTHR44520">
    <property type="entry name" value="RESPONSE REGULATOR RCP1-RELATED"/>
    <property type="match status" value="1"/>
</dbReference>
<evidence type="ECO:0000256" key="1">
    <source>
        <dbReference type="PROSITE-ProRule" id="PRU00169"/>
    </source>
</evidence>
<accession>A0ABW6AIT7</accession>
<keyword evidence="4" id="KW-1185">Reference proteome</keyword>
<dbReference type="Pfam" id="PF00072">
    <property type="entry name" value="Response_reg"/>
    <property type="match status" value="1"/>
</dbReference>
<dbReference type="EMBL" id="JBHUOM010000002">
    <property type="protein sequence ID" value="MFD2934544.1"/>
    <property type="molecule type" value="Genomic_DNA"/>
</dbReference>
<gene>
    <name evidence="3" type="ORF">ACFS25_12190</name>
</gene>
<dbReference type="Gene3D" id="3.40.50.2300">
    <property type="match status" value="1"/>
</dbReference>
<keyword evidence="1" id="KW-0597">Phosphoprotein</keyword>
<dbReference type="InterPro" id="IPR011006">
    <property type="entry name" value="CheY-like_superfamily"/>
</dbReference>
<protein>
    <submittedName>
        <fullName evidence="3">Response regulator</fullName>
    </submittedName>
</protein>
<organism evidence="3 4">
    <name type="scientific">Spirosoma flavum</name>
    <dbReference type="NCBI Taxonomy" id="2048557"/>
    <lineage>
        <taxon>Bacteria</taxon>
        <taxon>Pseudomonadati</taxon>
        <taxon>Bacteroidota</taxon>
        <taxon>Cytophagia</taxon>
        <taxon>Cytophagales</taxon>
        <taxon>Cytophagaceae</taxon>
        <taxon>Spirosoma</taxon>
    </lineage>
</organism>
<dbReference type="SUPFAM" id="SSF52172">
    <property type="entry name" value="CheY-like"/>
    <property type="match status" value="1"/>
</dbReference>
<dbReference type="PROSITE" id="PS50110">
    <property type="entry name" value="RESPONSE_REGULATORY"/>
    <property type="match status" value="1"/>
</dbReference>
<name>A0ABW6AIT7_9BACT</name>
<evidence type="ECO:0000313" key="3">
    <source>
        <dbReference type="EMBL" id="MFD2934544.1"/>
    </source>
</evidence>
<dbReference type="InterPro" id="IPR052893">
    <property type="entry name" value="TCS_response_regulator"/>
</dbReference>
<dbReference type="RefSeq" id="WP_381500578.1">
    <property type="nucleotide sequence ID" value="NZ_JBHUOM010000002.1"/>
</dbReference>
<evidence type="ECO:0000313" key="4">
    <source>
        <dbReference type="Proteomes" id="UP001597512"/>
    </source>
</evidence>